<evidence type="ECO:0000256" key="3">
    <source>
        <dbReference type="ARBA" id="ARBA00023163"/>
    </source>
</evidence>
<accession>A0A918RKU7</accession>
<evidence type="ECO:0000259" key="4">
    <source>
        <dbReference type="PROSITE" id="PS01124"/>
    </source>
</evidence>
<feature type="domain" description="HTH araC/xylS-type" evidence="4">
    <location>
        <begin position="193"/>
        <end position="291"/>
    </location>
</feature>
<keyword evidence="2" id="KW-0238">DNA-binding</keyword>
<dbReference type="Pfam" id="PF12833">
    <property type="entry name" value="HTH_18"/>
    <property type="match status" value="1"/>
</dbReference>
<reference evidence="5" key="2">
    <citation type="submission" date="2020-09" db="EMBL/GenBank/DDBJ databases">
        <authorList>
            <person name="Sun Q."/>
            <person name="Kim S."/>
        </authorList>
    </citation>
    <scope>NUCLEOTIDE SEQUENCE</scope>
    <source>
        <strain evidence="5">KCTC 12711</strain>
    </source>
</reference>
<keyword evidence="3" id="KW-0804">Transcription</keyword>
<dbReference type="Pfam" id="PF06719">
    <property type="entry name" value="AraC_N"/>
    <property type="match status" value="1"/>
</dbReference>
<organism evidence="5 6">
    <name type="scientific">Arenicella chitinivorans</name>
    <dbReference type="NCBI Taxonomy" id="1329800"/>
    <lineage>
        <taxon>Bacteria</taxon>
        <taxon>Pseudomonadati</taxon>
        <taxon>Pseudomonadota</taxon>
        <taxon>Gammaproteobacteria</taxon>
        <taxon>Arenicellales</taxon>
        <taxon>Arenicellaceae</taxon>
        <taxon>Arenicella</taxon>
    </lineage>
</organism>
<keyword evidence="6" id="KW-1185">Reference proteome</keyword>
<dbReference type="SUPFAM" id="SSF46689">
    <property type="entry name" value="Homeodomain-like"/>
    <property type="match status" value="2"/>
</dbReference>
<comment type="caution">
    <text evidence="5">The sequence shown here is derived from an EMBL/GenBank/DDBJ whole genome shotgun (WGS) entry which is preliminary data.</text>
</comment>
<sequence>MNTRQRPTLAAIVSQFAPNEGVNGTQIPGVECLRFSRAGRRLPTVYNPCVCFIVQGKKRVLLRDQVFEYKPGEFLAVSVDVPVIGEVVEGSSARPYLGLKISLDQAQLAELVATGERCLSNTQLPSRAVFVGQSDDKLSDCIARIADLLFAPKEISVLAPLLQRELYFRLLTSPHAQSITKLAQRGSHLQRIAQAIRILRHQFDKPVRVEYLANQVGMSVSSFHAHFKRVTAMSPLQFQKQLRLTEARQMMLSTQCDVVSAAYRVGYESPSQFNREYVRAFGVTPGRDADQHRVEQLGKRT</sequence>
<dbReference type="InterPro" id="IPR018062">
    <property type="entry name" value="HTH_AraC-typ_CS"/>
</dbReference>
<dbReference type="SMART" id="SM00342">
    <property type="entry name" value="HTH_ARAC"/>
    <property type="match status" value="1"/>
</dbReference>
<dbReference type="InterPro" id="IPR009594">
    <property type="entry name" value="Tscrpt_reg_HTH_AraC_N"/>
</dbReference>
<evidence type="ECO:0000313" key="5">
    <source>
        <dbReference type="EMBL" id="GHA00387.1"/>
    </source>
</evidence>
<dbReference type="AlphaFoldDB" id="A0A918RKU7"/>
<dbReference type="EMBL" id="BMXA01000001">
    <property type="protein sequence ID" value="GHA00387.1"/>
    <property type="molecule type" value="Genomic_DNA"/>
</dbReference>
<dbReference type="PROSITE" id="PS01124">
    <property type="entry name" value="HTH_ARAC_FAMILY_2"/>
    <property type="match status" value="1"/>
</dbReference>
<dbReference type="PROSITE" id="PS00041">
    <property type="entry name" value="HTH_ARAC_FAMILY_1"/>
    <property type="match status" value="1"/>
</dbReference>
<evidence type="ECO:0000256" key="2">
    <source>
        <dbReference type="ARBA" id="ARBA00023125"/>
    </source>
</evidence>
<evidence type="ECO:0000313" key="6">
    <source>
        <dbReference type="Proteomes" id="UP000614811"/>
    </source>
</evidence>
<dbReference type="RefSeq" id="WP_189398551.1">
    <property type="nucleotide sequence ID" value="NZ_BMXA01000001.1"/>
</dbReference>
<dbReference type="GO" id="GO:0043565">
    <property type="term" value="F:sequence-specific DNA binding"/>
    <property type="evidence" value="ECO:0007669"/>
    <property type="project" value="InterPro"/>
</dbReference>
<dbReference type="InterPro" id="IPR018060">
    <property type="entry name" value="HTH_AraC"/>
</dbReference>
<name>A0A918RKU7_9GAMM</name>
<reference evidence="5" key="1">
    <citation type="journal article" date="2014" name="Int. J. Syst. Evol. Microbiol.">
        <title>Complete genome sequence of Corynebacterium casei LMG S-19264T (=DSM 44701T), isolated from a smear-ripened cheese.</title>
        <authorList>
            <consortium name="US DOE Joint Genome Institute (JGI-PGF)"/>
            <person name="Walter F."/>
            <person name="Albersmeier A."/>
            <person name="Kalinowski J."/>
            <person name="Ruckert C."/>
        </authorList>
    </citation>
    <scope>NUCLEOTIDE SEQUENCE</scope>
    <source>
        <strain evidence="5">KCTC 12711</strain>
    </source>
</reference>
<dbReference type="PANTHER" id="PTHR43436">
    <property type="entry name" value="ARAC-FAMILY TRANSCRIPTIONAL REGULATOR"/>
    <property type="match status" value="1"/>
</dbReference>
<dbReference type="InterPro" id="IPR009057">
    <property type="entry name" value="Homeodomain-like_sf"/>
</dbReference>
<gene>
    <name evidence="5" type="ORF">GCM10008090_06420</name>
</gene>
<dbReference type="PANTHER" id="PTHR43436:SF1">
    <property type="entry name" value="TRANSCRIPTIONAL REGULATORY PROTEIN"/>
    <property type="match status" value="1"/>
</dbReference>
<protein>
    <submittedName>
        <fullName evidence="5">Transcriptional regulator</fullName>
    </submittedName>
</protein>
<keyword evidence="1" id="KW-0805">Transcription regulation</keyword>
<dbReference type="GO" id="GO:0003700">
    <property type="term" value="F:DNA-binding transcription factor activity"/>
    <property type="evidence" value="ECO:0007669"/>
    <property type="project" value="InterPro"/>
</dbReference>
<dbReference type="Proteomes" id="UP000614811">
    <property type="component" value="Unassembled WGS sequence"/>
</dbReference>
<proteinExistence type="predicted"/>
<dbReference type="Gene3D" id="1.10.10.60">
    <property type="entry name" value="Homeodomain-like"/>
    <property type="match status" value="2"/>
</dbReference>
<evidence type="ECO:0000256" key="1">
    <source>
        <dbReference type="ARBA" id="ARBA00023015"/>
    </source>
</evidence>